<keyword evidence="1" id="KW-0472">Membrane</keyword>
<keyword evidence="1" id="KW-1133">Transmembrane helix</keyword>
<gene>
    <name evidence="2" type="ORF">DFH07DRAFT_983507</name>
</gene>
<organism evidence="2 3">
    <name type="scientific">Mycena maculata</name>
    <dbReference type="NCBI Taxonomy" id="230809"/>
    <lineage>
        <taxon>Eukaryota</taxon>
        <taxon>Fungi</taxon>
        <taxon>Dikarya</taxon>
        <taxon>Basidiomycota</taxon>
        <taxon>Agaricomycotina</taxon>
        <taxon>Agaricomycetes</taxon>
        <taxon>Agaricomycetidae</taxon>
        <taxon>Agaricales</taxon>
        <taxon>Marasmiineae</taxon>
        <taxon>Mycenaceae</taxon>
        <taxon>Mycena</taxon>
    </lineage>
</organism>
<evidence type="ECO:0000313" key="3">
    <source>
        <dbReference type="Proteomes" id="UP001215280"/>
    </source>
</evidence>
<keyword evidence="3" id="KW-1185">Reference proteome</keyword>
<evidence type="ECO:0000256" key="1">
    <source>
        <dbReference type="SAM" id="Phobius"/>
    </source>
</evidence>
<name>A0AAD7IBX0_9AGAR</name>
<dbReference type="EMBL" id="JARJLG010000131">
    <property type="protein sequence ID" value="KAJ7739664.1"/>
    <property type="molecule type" value="Genomic_DNA"/>
</dbReference>
<accession>A0AAD7IBX0</accession>
<protein>
    <submittedName>
        <fullName evidence="2">Uncharacterized protein</fullName>
    </submittedName>
</protein>
<proteinExistence type="predicted"/>
<dbReference type="AlphaFoldDB" id="A0AAD7IBX0"/>
<keyword evidence="1" id="KW-0812">Transmembrane</keyword>
<reference evidence="2" key="1">
    <citation type="submission" date="2023-03" db="EMBL/GenBank/DDBJ databases">
        <title>Massive genome expansion in bonnet fungi (Mycena s.s.) driven by repeated elements and novel gene families across ecological guilds.</title>
        <authorList>
            <consortium name="Lawrence Berkeley National Laboratory"/>
            <person name="Harder C.B."/>
            <person name="Miyauchi S."/>
            <person name="Viragh M."/>
            <person name="Kuo A."/>
            <person name="Thoen E."/>
            <person name="Andreopoulos B."/>
            <person name="Lu D."/>
            <person name="Skrede I."/>
            <person name="Drula E."/>
            <person name="Henrissat B."/>
            <person name="Morin E."/>
            <person name="Kohler A."/>
            <person name="Barry K."/>
            <person name="LaButti K."/>
            <person name="Morin E."/>
            <person name="Salamov A."/>
            <person name="Lipzen A."/>
            <person name="Mereny Z."/>
            <person name="Hegedus B."/>
            <person name="Baldrian P."/>
            <person name="Stursova M."/>
            <person name="Weitz H."/>
            <person name="Taylor A."/>
            <person name="Grigoriev I.V."/>
            <person name="Nagy L.G."/>
            <person name="Martin F."/>
            <person name="Kauserud H."/>
        </authorList>
    </citation>
    <scope>NUCLEOTIDE SEQUENCE</scope>
    <source>
        <strain evidence="2">CBHHK188m</strain>
    </source>
</reference>
<sequence length="148" mass="15803">MTNASTLIISAGSATASIAPTTTSNVNLAEKPRLPSVADAATTAVAQAEKLKPKFKWGWSWKLGKRGPPSANPNRDLQKRRLPASCARTLLNTLLAEWRLDYDYKRFALMDTSPFLVCVSLNAAYVGAIVSLGALFAVAGLGVWDGIP</sequence>
<evidence type="ECO:0000313" key="2">
    <source>
        <dbReference type="EMBL" id="KAJ7739664.1"/>
    </source>
</evidence>
<dbReference type="Proteomes" id="UP001215280">
    <property type="component" value="Unassembled WGS sequence"/>
</dbReference>
<comment type="caution">
    <text evidence="2">The sequence shown here is derived from an EMBL/GenBank/DDBJ whole genome shotgun (WGS) entry which is preliminary data.</text>
</comment>
<feature type="transmembrane region" description="Helical" evidence="1">
    <location>
        <begin position="123"/>
        <end position="144"/>
    </location>
</feature>